<comment type="caution">
    <text evidence="1">The sequence shown here is derived from an EMBL/GenBank/DDBJ whole genome shotgun (WGS) entry which is preliminary data.</text>
</comment>
<dbReference type="Proteomes" id="UP000294480">
    <property type="component" value="Unassembled WGS sequence"/>
</dbReference>
<evidence type="ECO:0000313" key="1">
    <source>
        <dbReference type="EMBL" id="TDR30690.1"/>
    </source>
</evidence>
<reference evidence="1 2" key="1">
    <citation type="submission" date="2019-03" db="EMBL/GenBank/DDBJ databases">
        <title>Genomic Encyclopedia of Type Strains, Phase IV (KMG-IV): sequencing the most valuable type-strain genomes for metagenomic binning, comparative biology and taxonomic classification.</title>
        <authorList>
            <person name="Goeker M."/>
        </authorList>
    </citation>
    <scope>NUCLEOTIDE SEQUENCE [LARGE SCALE GENOMIC DNA]</scope>
    <source>
        <strain evidence="1 2">DSM 102852</strain>
    </source>
</reference>
<proteinExistence type="predicted"/>
<evidence type="ECO:0000313" key="2">
    <source>
        <dbReference type="Proteomes" id="UP000294480"/>
    </source>
</evidence>
<dbReference type="EMBL" id="SNZE01000018">
    <property type="protein sequence ID" value="TDR30690.1"/>
    <property type="molecule type" value="Genomic_DNA"/>
</dbReference>
<organism evidence="1 2">
    <name type="scientific">Hydromonas duriensis</name>
    <dbReference type="NCBI Taxonomy" id="1527608"/>
    <lineage>
        <taxon>Bacteria</taxon>
        <taxon>Pseudomonadati</taxon>
        <taxon>Pseudomonadota</taxon>
        <taxon>Betaproteobacteria</taxon>
        <taxon>Burkholderiales</taxon>
        <taxon>Burkholderiaceae</taxon>
        <taxon>Hydromonas</taxon>
    </lineage>
</organism>
<protein>
    <submittedName>
        <fullName evidence="1">Uncharacterized protein</fullName>
    </submittedName>
</protein>
<dbReference type="AlphaFoldDB" id="A0A4R6Y2D0"/>
<dbReference type="RefSeq" id="WP_133620979.1">
    <property type="nucleotide sequence ID" value="NZ_SNZE01000018.1"/>
</dbReference>
<sequence length="254" mass="28642">MHSNLGRYDVIKSAFAAYILKGLNRLLPVTPALQAYQQRQDMAKLAVCEDRMVDKAEELLAQYQKTGTRHLEAPLPVVLLAFAKEMSPIAPDRGQSIANPVIVSLTEAPTVTYYKARFDHVEARAQLAYVTHESETARAMVSQMRLYLNAFESHRWPIVWTHNGQTFTTTCSLESYEPMDEPVDVEGRNNLSILVWNLTLNCQMPYLDDHVPVVKQVDYSMATPIQVISKSSTHEPTSGISRWQPYPLALDSSC</sequence>
<keyword evidence="2" id="KW-1185">Reference proteome</keyword>
<name>A0A4R6Y2D0_9BURK</name>
<gene>
    <name evidence="1" type="ORF">DFR44_11840</name>
</gene>
<accession>A0A4R6Y2D0</accession>
<dbReference type="OrthoDB" id="9152664at2"/>